<dbReference type="InterPro" id="IPR044053">
    <property type="entry name" value="AsaB-like"/>
</dbReference>
<dbReference type="PANTHER" id="PTHR34598:SF3">
    <property type="entry name" value="OXIDOREDUCTASE AN1597"/>
    <property type="match status" value="1"/>
</dbReference>
<dbReference type="NCBIfam" id="NF041278">
    <property type="entry name" value="CmcJ_NvfI_EfuI"/>
    <property type="match status" value="1"/>
</dbReference>
<evidence type="ECO:0000313" key="3">
    <source>
        <dbReference type="EMBL" id="CAD9678760.1"/>
    </source>
</evidence>
<protein>
    <submittedName>
        <fullName evidence="3">Uncharacterized protein</fullName>
    </submittedName>
</protein>
<dbReference type="EMBL" id="HBHK01010059">
    <property type="protein sequence ID" value="CAD9678760.1"/>
    <property type="molecule type" value="Transcribed_RNA"/>
</dbReference>
<dbReference type="GO" id="GO:0016491">
    <property type="term" value="F:oxidoreductase activity"/>
    <property type="evidence" value="ECO:0007669"/>
    <property type="project" value="InterPro"/>
</dbReference>
<feature type="region of interest" description="Disordered" evidence="2">
    <location>
        <begin position="1"/>
        <end position="21"/>
    </location>
</feature>
<dbReference type="PANTHER" id="PTHR34598">
    <property type="entry name" value="BLL6449 PROTEIN"/>
    <property type="match status" value="1"/>
</dbReference>
<name>A0A7S2RRR4_9STRA</name>
<dbReference type="AlphaFoldDB" id="A0A7S2RRR4"/>
<sequence>MTCRHLNRTEKGLEMTQDKTKNDSRDLLAELAYNVQDMTRPWSYVLSTPRSESEKAAHPIHKVDHGGSMKTVKTRIHDARQSLPCAKLDECGFELSQGWKPSLTHEEYYKLHEPKLVGKLYEEVREYMKTKLGATDVIVFNHQVRNEARADTAGGAVAGYATSQPHTDSTTLSTDQMYLSLLEGNSEYARYKGKGRYMYVHMWKNISDIPIQNNHLAVLDDRTTVKPDDYIEKDLFMDGYHLVLYGLNYRHHKLHKWYYYPAMKNDEMLLFKQVDSDHTKESRTCFHVSVPDNEATDDTPPRESIEIRCIALFPDAELDTVPTKEIACGELMNKNRGMPESIDGVSVLSALGRTISSLFERARYFLTDPSWLPGGLLLFKDYGENDQAISNYVSTLIQGVEAFEKYPANGQAYILGSLYSPDEDTRNENLAKLLVKDDGKTLNLHDKSDEFKQKVAQACCDSMEYRAAVSKHVFTS</sequence>
<accession>A0A7S2RRR4</accession>
<gene>
    <name evidence="3" type="ORF">QSP1433_LOCUS6300</name>
</gene>
<comment type="similarity">
    <text evidence="1">Belongs to the asaB hydroxylase/desaturase family.</text>
</comment>
<feature type="compositionally biased region" description="Basic and acidic residues" evidence="2">
    <location>
        <begin position="7"/>
        <end position="21"/>
    </location>
</feature>
<reference evidence="3" key="1">
    <citation type="submission" date="2021-01" db="EMBL/GenBank/DDBJ databases">
        <authorList>
            <person name="Corre E."/>
            <person name="Pelletier E."/>
            <person name="Niang G."/>
            <person name="Scheremetjew M."/>
            <person name="Finn R."/>
            <person name="Kale V."/>
            <person name="Holt S."/>
            <person name="Cochrane G."/>
            <person name="Meng A."/>
            <person name="Brown T."/>
            <person name="Cohen L."/>
        </authorList>
    </citation>
    <scope>NUCLEOTIDE SEQUENCE</scope>
    <source>
        <strain evidence="3">NY070348D</strain>
    </source>
</reference>
<proteinExistence type="inferred from homology"/>
<evidence type="ECO:0000256" key="2">
    <source>
        <dbReference type="SAM" id="MobiDB-lite"/>
    </source>
</evidence>
<organism evidence="3">
    <name type="scientific">Mucochytrium quahogii</name>
    <dbReference type="NCBI Taxonomy" id="96639"/>
    <lineage>
        <taxon>Eukaryota</taxon>
        <taxon>Sar</taxon>
        <taxon>Stramenopiles</taxon>
        <taxon>Bigyra</taxon>
        <taxon>Labyrinthulomycetes</taxon>
        <taxon>Thraustochytrida</taxon>
        <taxon>Thraustochytriidae</taxon>
        <taxon>Mucochytrium</taxon>
    </lineage>
</organism>
<evidence type="ECO:0000256" key="1">
    <source>
        <dbReference type="ARBA" id="ARBA00023604"/>
    </source>
</evidence>